<feature type="coiled-coil region" evidence="1">
    <location>
        <begin position="30"/>
        <end position="83"/>
    </location>
</feature>
<evidence type="ECO:0000256" key="2">
    <source>
        <dbReference type="SAM" id="Phobius"/>
    </source>
</evidence>
<feature type="domain" description="DUF883" evidence="3">
    <location>
        <begin position="95"/>
        <end position="123"/>
    </location>
</feature>
<organism evidence="4 5">
    <name type="scientific">Paraburkholderia pallida</name>
    <dbReference type="NCBI Taxonomy" id="2547399"/>
    <lineage>
        <taxon>Bacteria</taxon>
        <taxon>Pseudomonadati</taxon>
        <taxon>Pseudomonadota</taxon>
        <taxon>Betaproteobacteria</taxon>
        <taxon>Burkholderiales</taxon>
        <taxon>Burkholderiaceae</taxon>
        <taxon>Paraburkholderia</taxon>
    </lineage>
</organism>
<keyword evidence="2" id="KW-1133">Transmembrane helix</keyword>
<dbReference type="Proteomes" id="UP000295727">
    <property type="component" value="Chromosome 1"/>
</dbReference>
<evidence type="ECO:0000313" key="4">
    <source>
        <dbReference type="EMBL" id="QBQ96513.1"/>
    </source>
</evidence>
<dbReference type="PANTHER" id="PTHR35893">
    <property type="entry name" value="INNER MEMBRANE PROTEIN-RELATED"/>
    <property type="match status" value="1"/>
</dbReference>
<dbReference type="InterPro" id="IPR010279">
    <property type="entry name" value="YqjD/ElaB"/>
</dbReference>
<accession>A0A4P7CRX8</accession>
<evidence type="ECO:0000259" key="3">
    <source>
        <dbReference type="Pfam" id="PF19029"/>
    </source>
</evidence>
<protein>
    <submittedName>
        <fullName evidence="4">DUF883 domain-containing protein</fullName>
    </submittedName>
</protein>
<sequence length="125" mass="13616">MSAFPNTRDAIGESWTRTGRHARRIARRGRSAAADIAEELRDLLAELETTLSEGTQADAAVLRADIRKRLDSARERLEVARAATRDHADAAMTQADDYVHANPWQAIAIVGGVALVTGAILSRLR</sequence>
<dbReference type="OrthoDB" id="8942769at2"/>
<dbReference type="KEGG" id="ppai:E1956_04555"/>
<keyword evidence="5" id="KW-1185">Reference proteome</keyword>
<keyword evidence="2" id="KW-0812">Transmembrane</keyword>
<dbReference type="EMBL" id="CP038148">
    <property type="protein sequence ID" value="QBQ96513.1"/>
    <property type="molecule type" value="Genomic_DNA"/>
</dbReference>
<evidence type="ECO:0000256" key="1">
    <source>
        <dbReference type="SAM" id="Coils"/>
    </source>
</evidence>
<keyword evidence="2" id="KW-0472">Membrane</keyword>
<dbReference type="InterPro" id="IPR043605">
    <property type="entry name" value="DUF883_C"/>
</dbReference>
<dbReference type="Pfam" id="PF19029">
    <property type="entry name" value="DUF883_C"/>
    <property type="match status" value="1"/>
</dbReference>
<keyword evidence="1" id="KW-0175">Coiled coil</keyword>
<proteinExistence type="predicted"/>
<feature type="transmembrane region" description="Helical" evidence="2">
    <location>
        <begin position="104"/>
        <end position="124"/>
    </location>
</feature>
<gene>
    <name evidence="4" type="ORF">E1956_04555</name>
</gene>
<dbReference type="RefSeq" id="WP_134747589.1">
    <property type="nucleotide sequence ID" value="NZ_CP038148.1"/>
</dbReference>
<dbReference type="AlphaFoldDB" id="A0A4P7CRX8"/>
<name>A0A4P7CRX8_9BURK</name>
<evidence type="ECO:0000313" key="5">
    <source>
        <dbReference type="Proteomes" id="UP000295727"/>
    </source>
</evidence>
<reference evidence="4 5" key="1">
    <citation type="submission" date="2019-03" db="EMBL/GenBank/DDBJ databases">
        <title>Paraburkholderia sp. 7MH5, isolated from subtropical forest soil.</title>
        <authorList>
            <person name="Gao Z.-H."/>
            <person name="Qiu L.-H."/>
        </authorList>
    </citation>
    <scope>NUCLEOTIDE SEQUENCE [LARGE SCALE GENOMIC DNA]</scope>
    <source>
        <strain evidence="4 5">7MH5</strain>
    </source>
</reference>
<dbReference type="PANTHER" id="PTHR35893:SF3">
    <property type="entry name" value="INNER MEMBRANE PROTEIN"/>
    <property type="match status" value="1"/>
</dbReference>
<dbReference type="GO" id="GO:0043022">
    <property type="term" value="F:ribosome binding"/>
    <property type="evidence" value="ECO:0007669"/>
    <property type="project" value="InterPro"/>
</dbReference>